<protein>
    <submittedName>
        <fullName evidence="1">Uncharacterized protein</fullName>
    </submittedName>
</protein>
<name>A0ABV5VT90_9BACL</name>
<organism evidence="1 2">
    <name type="scientific">Paenibacillus hodogayensis</name>
    <dbReference type="NCBI Taxonomy" id="279208"/>
    <lineage>
        <taxon>Bacteria</taxon>
        <taxon>Bacillati</taxon>
        <taxon>Bacillota</taxon>
        <taxon>Bacilli</taxon>
        <taxon>Bacillales</taxon>
        <taxon>Paenibacillaceae</taxon>
        <taxon>Paenibacillus</taxon>
    </lineage>
</organism>
<reference evidence="1 2" key="1">
    <citation type="submission" date="2024-09" db="EMBL/GenBank/DDBJ databases">
        <authorList>
            <person name="Sun Q."/>
            <person name="Mori K."/>
        </authorList>
    </citation>
    <scope>NUCLEOTIDE SEQUENCE [LARGE SCALE GENOMIC DNA]</scope>
    <source>
        <strain evidence="1 2">JCM 12520</strain>
    </source>
</reference>
<dbReference type="Proteomes" id="UP001589619">
    <property type="component" value="Unassembled WGS sequence"/>
</dbReference>
<accession>A0ABV5VT90</accession>
<evidence type="ECO:0000313" key="1">
    <source>
        <dbReference type="EMBL" id="MFB9751519.1"/>
    </source>
</evidence>
<proteinExistence type="predicted"/>
<evidence type="ECO:0000313" key="2">
    <source>
        <dbReference type="Proteomes" id="UP001589619"/>
    </source>
</evidence>
<dbReference type="EMBL" id="JBHMAG010000007">
    <property type="protein sequence ID" value="MFB9751519.1"/>
    <property type="molecule type" value="Genomic_DNA"/>
</dbReference>
<sequence length="1780" mass="193452">MYRRKPARKAIAIVLTLMVFMSLLPNPFFGYVYAADDKKDLEVRFGAGTRIGNLSYEAENAFLNFYHNQTPGFVQTITSPHHRTGDWAGGDVLLGSTDQDGDETATVQFQIKVKDNPVLKALAQSGHAEILFGYNRIYYHSGGVWPFDWKRNSTIRFELNDQTRLYATTSGDEDDVGPGSGSAIINENSVIKITVTGGRRKDGESPTGASGVYIKFQDKTRPTLTGYTFDGNGAQRQNNAGQRELYVKQDENITLAFDFSEPVMTTAIDPQNSDYFLRHPLFVNPDGDGLPAAGQPQYLKNITFDANTLKTVHSSIAYQYKGVKYHHSGNNALEPKVFGPTTNVAPIDQSLEEKLRGAVLTDAAGNLADINWPATSFSRKASNASNIYLRGKSVDPFNPNAGLRVIVDAVAPKYSKGANGIQPEILTGSTVNNGDVILFTVQLSEETVVKNGYLLEDTFLKFNNGMKARYDSGAGTANWTFKMTVDPGVAVETPLLKVIALSNEAKLDDSDLYVIYDYAGNPLIQPADYEGIHRDGNETNINSKIDWAGLSIDNTPPVISYQYEAGGANDTTYLKNGKVTIDANDPPVMVPSLDPLTDLRGTLRPSNGIYRPSNVTGAGSPAVGLVYYTWTRSPGDPFQARTADQNAAVKRYSLSAKQPSQELYPDEFAGLNLSVANNKTNMIAPPPEALTEQGSGEWYLHTWTADMTWDTARERMQYEKMKTYKQNNAAQYEAWKLEKDGSDADKTFYADNKAMMAVGQYGDVNVWPLDDFKHDDSNWTYNRTVLKLDNSGPSILLAATSGDKTANVQATIQMTDEHSGLQNGWYAWVKAGSTPLAWNEAVLTGGLVTVSTLNEVAEDGQYSLYAKAVDFAGNERIVNLTEANPVTVDSTSHVKGRFTPIPNTGYTKSTDVVFHLSGLSSMSVTGVTYVTYATYGPNSLSGLTGTAPVVSYAFSASSVRPESASAYTVFQSWSDDPLTGERNYTIPADSSKNGIHYIHIQVKEANADRYYYFSIAYYFDNQPPAVTFSKQSVPYPQASHAVTVTVTEPYSTNGLRQRYQWVKGDAPPPSASSELWIDLPAGGLVVIDDKALLPGEIADFRLYVHAVDGAGNETLTATSGQFKVSRAGGKDDPPAQTTSDLIYLYGDADDGYTAIVKLGLDTIDKAGYAYSMSPDGGDSWAKWRPYTNFVAVKVPTGDVSKLNIQVKYKTPGGSMSAPQKLDVKAVSVEQPVYALAALSTTRPVHPTIGVGIDVTPPLGIKVVPSSVNPSVPVRSGNKFTVSENGTYSFDLTDTSDASRKDTLYVVVDNIDGIPPMASVSILNTAPTNGSVLVQLEPSEPVKVTNHEGPIYTFTENGSFTFQFLDEAGNSGTASVTVDNIRKEKPRAKIVRSYAYGELGSQTFGTIRDGNGSVLLSSGVTLAVEKEDPQAEDITVVGGQASVVLQQNGSVSFTVADRFGNTEVLREEVQTIVSALPEPEQITYTFVDESGNPLPEEQIATIDGKRYAKGKVKATIVGRTSAPNAVFSGTSAVEENGVYQNRISGPDGSYTYSRFYSANGSTAVALSDLLGNVTKVPLTIEGIDNKAPELVLGQATVAIAQNKPGFDFRTDLGGFRVSDNVSKPERIAVTISGLDLGKLGRQRVAYKAADEAGNVATVYQDVVVVGETGMSIMADGVLISASSGESALFDRNKLTFRVTGFDRMDVNGQERVNEWATYDLMYQSGLYREGQMKYIAERVSYQDLLNGQFAVTFPQTGWYTIIVRNQEREREYATFFIGRKE</sequence>
<gene>
    <name evidence="1" type="ORF">ACFFNY_08050</name>
</gene>
<keyword evidence="2" id="KW-1185">Reference proteome</keyword>
<comment type="caution">
    <text evidence="1">The sequence shown here is derived from an EMBL/GenBank/DDBJ whole genome shotgun (WGS) entry which is preliminary data.</text>
</comment>
<dbReference type="RefSeq" id="WP_344912112.1">
    <property type="nucleotide sequence ID" value="NZ_BAAAYO010000010.1"/>
</dbReference>